<comment type="caution">
    <text evidence="1">The sequence shown here is derived from an EMBL/GenBank/DDBJ whole genome shotgun (WGS) entry which is preliminary data.</text>
</comment>
<dbReference type="EMBL" id="CM037151">
    <property type="protein sequence ID" value="KAH7842484.1"/>
    <property type="molecule type" value="Genomic_DNA"/>
</dbReference>
<dbReference type="Proteomes" id="UP000828048">
    <property type="component" value="Chromosome 1"/>
</dbReference>
<accession>A0ACB7XNU7</accession>
<sequence length="77" mass="8903">MDTVLLELQEIVNQMRSELMSLEIHRQQVQKRVKKFHHLQAEDDETCMQLQTYTIQFSGHKEVGGTTIPVTTFNGSV</sequence>
<reference evidence="1 2" key="1">
    <citation type="journal article" date="2021" name="Hortic Res">
        <title>High-quality reference genome and annotation aids understanding of berry development for evergreen blueberry (Vaccinium darrowii).</title>
        <authorList>
            <person name="Yu J."/>
            <person name="Hulse-Kemp A.M."/>
            <person name="Babiker E."/>
            <person name="Staton M."/>
        </authorList>
    </citation>
    <scope>NUCLEOTIDE SEQUENCE [LARGE SCALE GENOMIC DNA]</scope>
    <source>
        <strain evidence="2">cv. NJ 8807/NJ 8810</strain>
        <tissue evidence="1">Young leaf</tissue>
    </source>
</reference>
<gene>
    <name evidence="1" type="ORF">Vadar_005836</name>
</gene>
<proteinExistence type="predicted"/>
<organism evidence="1 2">
    <name type="scientific">Vaccinium darrowii</name>
    <dbReference type="NCBI Taxonomy" id="229202"/>
    <lineage>
        <taxon>Eukaryota</taxon>
        <taxon>Viridiplantae</taxon>
        <taxon>Streptophyta</taxon>
        <taxon>Embryophyta</taxon>
        <taxon>Tracheophyta</taxon>
        <taxon>Spermatophyta</taxon>
        <taxon>Magnoliopsida</taxon>
        <taxon>eudicotyledons</taxon>
        <taxon>Gunneridae</taxon>
        <taxon>Pentapetalae</taxon>
        <taxon>asterids</taxon>
        <taxon>Ericales</taxon>
        <taxon>Ericaceae</taxon>
        <taxon>Vaccinioideae</taxon>
        <taxon>Vaccinieae</taxon>
        <taxon>Vaccinium</taxon>
    </lineage>
</organism>
<protein>
    <submittedName>
        <fullName evidence="1">Uncharacterized protein</fullName>
    </submittedName>
</protein>
<evidence type="ECO:0000313" key="1">
    <source>
        <dbReference type="EMBL" id="KAH7842484.1"/>
    </source>
</evidence>
<evidence type="ECO:0000313" key="2">
    <source>
        <dbReference type="Proteomes" id="UP000828048"/>
    </source>
</evidence>
<keyword evidence="2" id="KW-1185">Reference proteome</keyword>
<name>A0ACB7XNU7_9ERIC</name>